<organism evidence="1 2">
    <name type="scientific">Leptidea sinapis</name>
    <dbReference type="NCBI Taxonomy" id="189913"/>
    <lineage>
        <taxon>Eukaryota</taxon>
        <taxon>Metazoa</taxon>
        <taxon>Ecdysozoa</taxon>
        <taxon>Arthropoda</taxon>
        <taxon>Hexapoda</taxon>
        <taxon>Insecta</taxon>
        <taxon>Pterygota</taxon>
        <taxon>Neoptera</taxon>
        <taxon>Endopterygota</taxon>
        <taxon>Lepidoptera</taxon>
        <taxon>Glossata</taxon>
        <taxon>Ditrysia</taxon>
        <taxon>Papilionoidea</taxon>
        <taxon>Pieridae</taxon>
        <taxon>Dismorphiinae</taxon>
        <taxon>Leptidea</taxon>
    </lineage>
</organism>
<dbReference type="Proteomes" id="UP000324832">
    <property type="component" value="Unassembled WGS sequence"/>
</dbReference>
<accession>A0A5E4QSN3</accession>
<name>A0A5E4QSN3_9NEOP</name>
<sequence length="199" mass="22795">MKTFIIQAECFNIDCFDYPQVKPSAHLKPFYAGWRTKKPRIYSTTPKYRLTTNKIRRRVDILLSNHEDIVKEHAKLVQDINSLRQIVYVAPPDDHKDYDDSIFLEALETSTTVRPTHKPRQKPGIPIVVLGGQKQEKNQSKPSKPGLSLVGTSVSPVKHPYPFVVQTTRPTIRICMATPSYPPKRPSLLQRLLNTIIPR</sequence>
<proteinExistence type="predicted"/>
<evidence type="ECO:0000313" key="1">
    <source>
        <dbReference type="EMBL" id="VVD00706.1"/>
    </source>
</evidence>
<protein>
    <submittedName>
        <fullName evidence="1">Uncharacterized protein</fullName>
    </submittedName>
</protein>
<gene>
    <name evidence="1" type="ORF">LSINAPIS_LOCUS11289</name>
</gene>
<keyword evidence="2" id="KW-1185">Reference proteome</keyword>
<reference evidence="1 2" key="1">
    <citation type="submission" date="2017-07" db="EMBL/GenBank/DDBJ databases">
        <authorList>
            <person name="Talla V."/>
            <person name="Backstrom N."/>
        </authorList>
    </citation>
    <scope>NUCLEOTIDE SEQUENCE [LARGE SCALE GENOMIC DNA]</scope>
</reference>
<dbReference type="EMBL" id="FZQP02004912">
    <property type="protein sequence ID" value="VVD00706.1"/>
    <property type="molecule type" value="Genomic_DNA"/>
</dbReference>
<dbReference type="AlphaFoldDB" id="A0A5E4QSN3"/>
<evidence type="ECO:0000313" key="2">
    <source>
        <dbReference type="Proteomes" id="UP000324832"/>
    </source>
</evidence>